<keyword evidence="1" id="KW-0596">Phosphopantetheine</keyword>
<dbReference type="SUPFAM" id="SSF47336">
    <property type="entry name" value="ACP-like"/>
    <property type="match status" value="1"/>
</dbReference>
<dbReference type="Pfam" id="PF00550">
    <property type="entry name" value="PP-binding"/>
    <property type="match status" value="1"/>
</dbReference>
<dbReference type="InterPro" id="IPR000873">
    <property type="entry name" value="AMP-dep_synth/lig_dom"/>
</dbReference>
<name>A0ABS9CGJ2_9BACT</name>
<evidence type="ECO:0000313" key="4">
    <source>
        <dbReference type="EMBL" id="MCF2563975.1"/>
    </source>
</evidence>
<dbReference type="Gene3D" id="3.30.559.10">
    <property type="entry name" value="Chloramphenicol acetyltransferase-like domain"/>
    <property type="match status" value="1"/>
</dbReference>
<dbReference type="SUPFAM" id="SSF56801">
    <property type="entry name" value="Acetyl-CoA synthetase-like"/>
    <property type="match status" value="1"/>
</dbReference>
<evidence type="ECO:0000256" key="1">
    <source>
        <dbReference type="ARBA" id="ARBA00022450"/>
    </source>
</evidence>
<dbReference type="PROSITE" id="PS00455">
    <property type="entry name" value="AMP_BINDING"/>
    <property type="match status" value="1"/>
</dbReference>
<dbReference type="CDD" id="cd05930">
    <property type="entry name" value="A_NRPS"/>
    <property type="match status" value="1"/>
</dbReference>
<dbReference type="SUPFAM" id="SSF52777">
    <property type="entry name" value="CoA-dependent acyltransferases"/>
    <property type="match status" value="2"/>
</dbReference>
<gene>
    <name evidence="4" type="ORF">I6E12_07610</name>
</gene>
<keyword evidence="2" id="KW-0597">Phosphoprotein</keyword>
<feature type="domain" description="Carrier" evidence="3">
    <location>
        <begin position="939"/>
        <end position="1014"/>
    </location>
</feature>
<dbReference type="Gene3D" id="3.30.300.30">
    <property type="match status" value="1"/>
</dbReference>
<dbReference type="Pfam" id="PF00668">
    <property type="entry name" value="Condensation"/>
    <property type="match status" value="1"/>
</dbReference>
<dbReference type="InterPro" id="IPR009081">
    <property type="entry name" value="PP-bd_ACP"/>
</dbReference>
<dbReference type="InterPro" id="IPR010071">
    <property type="entry name" value="AA_adenyl_dom"/>
</dbReference>
<sequence>MDDLLKSPSTEYNDPNHTFIIKGNLSLPVLKEAYRKIMVEYPPFSSIVEVDNGNPYFVPQENFELPFKLLTIDKDTDAEHVEKMLSDLVNVPFDLGRELPCRFCCIRKGELHYLLHSFHHLVMDGMSIRTFFDRLTTIYNQLMDNRYVAENQIEQLLQFNKVLDSQFKTNNAADTAYWKQYIKDVPVKVILPQTVYDNTKTTDAPNTWRFRLGEEMDSKVSGLCKQCNTTHFRVYSAVWTLTLSKVLNTSAIALDHALNMRPKGCPLLGVFVNNFPIKYPFSEFSDKSFTDLLEYSNSNRMAEQQHIFAIYGDYLPKTHNAIRDSFNFSINYPLKLDELTVDFKDCEVLDWRHVNTNVSAELLLVIDADKQLTCDLRYKQTISLEYVKMLGHTFGYILRQVTDNPKVLLSQIRLIDPQRQQELIEIEQANLQLASNHDPFTCMFKKQAMEHANHIAVVHQEQEITYSELDKRSDVLARKLHAMGIARSNIGIALPKTIDMIVAILATLKSGNTYVPIDIHHPKDRIAFIVNDASLRLVFTHRETRDMFGTLPCLDPSAADIIADDESVALPQVLPDDVAYIIYTSGTTGKPKGVPIRHSMLSQTIVNNIALQKMTEESRVMQFANIVFDASVVEIFPSLAIGATLYLPLEEERRDTSLLLGFLTRHKISLINIPPVLLVTLPHTDLPALKTIVVGGDLTNNNVIEFWSKDRLFINAYGPTENCVDVTYNIVTPRSAVNDIGTSMPGVASYVLDSHQNMVPDYAVGELYIGGVKLSDGYINRPDLNQTKFISNPFASDDDRKNHRNLVLYKSGDLVMRDRNGHLLFLGRTDHQVKLNGFRIELGEVETIISEFGNGIKNVLAMIRENNGNKMLVAYLLVPDAEKFPVDDLKAHVLNRLPSYMVPSAIVPLTAFPYNTSGKIDRQKLPMPVSETDLANYNAPTTLTERRLVKIWGDLLNKDFIDSNDSFLSLGGDSIMVIQLVYGIHKHFGISVNASNIYENPTLEGMARLIDTMLDNTDDNACLKLLSIAREVMGTEGIDADTDLFEAGMNKALLDDFVHMSASKAYVFFTTFDVLKFKSVKNLTDNIDRNLYSWGEGTDERKPVIIYFNGFVESYPYNMPVISSFEKNFSVFNIESIYNFFIGGKDVSLQVLFETYEDLMMVALRDKQVLFLTGYCIGAEIAIAFAKFMSQRHPGINLSVVNIEAVYDRKNYYFLNLDTTQKSNDRRLEIFDKVYADMPELNYDGTVVNIMVNKPILHENQANDEGKTREENEKMRKSWKGNIDNWNSHYPASPCHLLDCNHMEVRDRKDILDRIQDIVLNSFSF</sequence>
<protein>
    <submittedName>
        <fullName evidence="4">Amino acid adenylation domain-containing protein</fullName>
    </submittedName>
</protein>
<dbReference type="Proteomes" id="UP001200470">
    <property type="component" value="Unassembled WGS sequence"/>
</dbReference>
<dbReference type="PANTHER" id="PTHR45527:SF1">
    <property type="entry name" value="FATTY ACID SYNTHASE"/>
    <property type="match status" value="1"/>
</dbReference>
<evidence type="ECO:0000313" key="5">
    <source>
        <dbReference type="Proteomes" id="UP001200470"/>
    </source>
</evidence>
<proteinExistence type="predicted"/>
<dbReference type="InterPro" id="IPR020845">
    <property type="entry name" value="AMP-binding_CS"/>
</dbReference>
<dbReference type="SMART" id="SM01294">
    <property type="entry name" value="PKS_PP_betabranch"/>
    <property type="match status" value="1"/>
</dbReference>
<organism evidence="4 5">
    <name type="scientific">Xylanibacter brevis</name>
    <dbReference type="NCBI Taxonomy" id="83231"/>
    <lineage>
        <taxon>Bacteria</taxon>
        <taxon>Pseudomonadati</taxon>
        <taxon>Bacteroidota</taxon>
        <taxon>Bacteroidia</taxon>
        <taxon>Bacteroidales</taxon>
        <taxon>Prevotellaceae</taxon>
        <taxon>Xylanibacter</taxon>
    </lineage>
</organism>
<dbReference type="Gene3D" id="3.30.559.30">
    <property type="entry name" value="Nonribosomal peptide synthetase, condensation domain"/>
    <property type="match status" value="1"/>
</dbReference>
<dbReference type="PANTHER" id="PTHR45527">
    <property type="entry name" value="NONRIBOSOMAL PEPTIDE SYNTHETASE"/>
    <property type="match status" value="1"/>
</dbReference>
<dbReference type="EMBL" id="JADYTN010000014">
    <property type="protein sequence ID" value="MCF2563975.1"/>
    <property type="molecule type" value="Genomic_DNA"/>
</dbReference>
<keyword evidence="5" id="KW-1185">Reference proteome</keyword>
<dbReference type="InterPro" id="IPR020459">
    <property type="entry name" value="AMP-binding"/>
</dbReference>
<accession>A0ABS9CGJ2</accession>
<dbReference type="InterPro" id="IPR001242">
    <property type="entry name" value="Condensation_dom"/>
</dbReference>
<dbReference type="InterPro" id="IPR045851">
    <property type="entry name" value="AMP-bd_C_sf"/>
</dbReference>
<dbReference type="SMART" id="SM00823">
    <property type="entry name" value="PKS_PP"/>
    <property type="match status" value="1"/>
</dbReference>
<dbReference type="Gene3D" id="2.30.38.10">
    <property type="entry name" value="Luciferase, Domain 3"/>
    <property type="match status" value="1"/>
</dbReference>
<dbReference type="PRINTS" id="PR00154">
    <property type="entry name" value="AMPBINDING"/>
</dbReference>
<dbReference type="Pfam" id="PF00501">
    <property type="entry name" value="AMP-binding"/>
    <property type="match status" value="1"/>
</dbReference>
<dbReference type="InterPro" id="IPR023213">
    <property type="entry name" value="CAT-like_dom_sf"/>
</dbReference>
<dbReference type="Gene3D" id="3.40.50.980">
    <property type="match status" value="2"/>
</dbReference>
<reference evidence="4 5" key="1">
    <citation type="submission" date="2020-12" db="EMBL/GenBank/DDBJ databases">
        <title>Whole genome sequences of gut porcine anaerobes.</title>
        <authorList>
            <person name="Kubasova T."/>
            <person name="Jahodarova E."/>
            <person name="Rychlik I."/>
        </authorList>
    </citation>
    <scope>NUCLEOTIDE SEQUENCE [LARGE SCALE GENOMIC DNA]</scope>
    <source>
        <strain evidence="4 5">An925</strain>
    </source>
</reference>
<dbReference type="PROSITE" id="PS50075">
    <property type="entry name" value="CARRIER"/>
    <property type="match status" value="1"/>
</dbReference>
<comment type="caution">
    <text evidence="4">The sequence shown here is derived from an EMBL/GenBank/DDBJ whole genome shotgun (WGS) entry which is preliminary data.</text>
</comment>
<dbReference type="InterPro" id="IPR036736">
    <property type="entry name" value="ACP-like_sf"/>
</dbReference>
<dbReference type="NCBIfam" id="TIGR01733">
    <property type="entry name" value="AA-adenyl-dom"/>
    <property type="match status" value="1"/>
</dbReference>
<dbReference type="Gene3D" id="1.10.1200.10">
    <property type="entry name" value="ACP-like"/>
    <property type="match status" value="1"/>
</dbReference>
<evidence type="ECO:0000256" key="2">
    <source>
        <dbReference type="ARBA" id="ARBA00022553"/>
    </source>
</evidence>
<dbReference type="InterPro" id="IPR020806">
    <property type="entry name" value="PKS_PP-bd"/>
</dbReference>
<evidence type="ECO:0000259" key="3">
    <source>
        <dbReference type="PROSITE" id="PS50075"/>
    </source>
</evidence>